<organism evidence="1 2">
    <name type="scientific">Fusarium phyllophilum</name>
    <dbReference type="NCBI Taxonomy" id="47803"/>
    <lineage>
        <taxon>Eukaryota</taxon>
        <taxon>Fungi</taxon>
        <taxon>Dikarya</taxon>
        <taxon>Ascomycota</taxon>
        <taxon>Pezizomycotina</taxon>
        <taxon>Sordariomycetes</taxon>
        <taxon>Hypocreomycetidae</taxon>
        <taxon>Hypocreales</taxon>
        <taxon>Nectriaceae</taxon>
        <taxon>Fusarium</taxon>
        <taxon>Fusarium fujikuroi species complex</taxon>
    </lineage>
</organism>
<dbReference type="AlphaFoldDB" id="A0A8H5JSC5"/>
<name>A0A8H5JSC5_9HYPO</name>
<accession>A0A8H5JSC5</accession>
<dbReference type="Proteomes" id="UP000582016">
    <property type="component" value="Unassembled WGS sequence"/>
</dbReference>
<evidence type="ECO:0000313" key="2">
    <source>
        <dbReference type="Proteomes" id="UP000582016"/>
    </source>
</evidence>
<proteinExistence type="predicted"/>
<gene>
    <name evidence="1" type="ORF">FPHYL_6911</name>
</gene>
<comment type="caution">
    <text evidence="1">The sequence shown here is derived from an EMBL/GenBank/DDBJ whole genome shotgun (WGS) entry which is preliminary data.</text>
</comment>
<sequence>MKVKAAPVSALNLAVEANARNLMSRNGNMRQMAFSRYGAALASVRKAMMHYTLVADAASLMAMMMIDIFESICLLSEELSRFNPTSALPSIEWQNTICKGDNLALDSDLKQSG</sequence>
<evidence type="ECO:0000313" key="1">
    <source>
        <dbReference type="EMBL" id="KAF5559811.1"/>
    </source>
</evidence>
<protein>
    <submittedName>
        <fullName evidence="1">Uncharacterized protein</fullName>
    </submittedName>
</protein>
<reference evidence="1 2" key="1">
    <citation type="submission" date="2020-05" db="EMBL/GenBank/DDBJ databases">
        <title>Identification and distribution of gene clusters putatively required for synthesis of sphingolipid metabolism inhibitors in phylogenetically diverse species of the filamentous fungus Fusarium.</title>
        <authorList>
            <person name="Kim H.-S."/>
            <person name="Busman M."/>
            <person name="Brown D.W."/>
            <person name="Divon H."/>
            <person name="Uhlig S."/>
            <person name="Proctor R.H."/>
        </authorList>
    </citation>
    <scope>NUCLEOTIDE SEQUENCE [LARGE SCALE GENOMIC DNA]</scope>
    <source>
        <strain evidence="1 2">NRRL 13617</strain>
    </source>
</reference>
<dbReference type="OrthoDB" id="5096720at2759"/>
<dbReference type="EMBL" id="JAAOAQ010000247">
    <property type="protein sequence ID" value="KAF5559811.1"/>
    <property type="molecule type" value="Genomic_DNA"/>
</dbReference>
<keyword evidence="2" id="KW-1185">Reference proteome</keyword>